<dbReference type="EMBL" id="JACSDZ010000006">
    <property type="protein sequence ID" value="KAF7401179.1"/>
    <property type="molecule type" value="Genomic_DNA"/>
</dbReference>
<name>A0A834NAN7_VESGE</name>
<evidence type="ECO:0000313" key="2">
    <source>
        <dbReference type="Proteomes" id="UP000617340"/>
    </source>
</evidence>
<proteinExistence type="predicted"/>
<evidence type="ECO:0000313" key="1">
    <source>
        <dbReference type="EMBL" id="KAF7401179.1"/>
    </source>
</evidence>
<protein>
    <submittedName>
        <fullName evidence="1">Uncharacterized protein</fullName>
    </submittedName>
</protein>
<dbReference type="AlphaFoldDB" id="A0A834NAN7"/>
<comment type="caution">
    <text evidence="1">The sequence shown here is derived from an EMBL/GenBank/DDBJ whole genome shotgun (WGS) entry which is preliminary data.</text>
</comment>
<keyword evidence="2" id="KW-1185">Reference proteome</keyword>
<accession>A0A834NAN7</accession>
<gene>
    <name evidence="1" type="ORF">HZH68_006999</name>
</gene>
<reference evidence="1" key="1">
    <citation type="journal article" date="2020" name="G3 (Bethesda)">
        <title>High-Quality Assemblies for Three Invasive Social Wasps from the &lt;i&gt;Vespula&lt;/i&gt; Genus.</title>
        <authorList>
            <person name="Harrop T.W.R."/>
            <person name="Guhlin J."/>
            <person name="McLaughlin G.M."/>
            <person name="Permina E."/>
            <person name="Stockwell P."/>
            <person name="Gilligan J."/>
            <person name="Le Lec M.F."/>
            <person name="Gruber M.A.M."/>
            <person name="Quinn O."/>
            <person name="Lovegrove M."/>
            <person name="Duncan E.J."/>
            <person name="Remnant E.J."/>
            <person name="Van Eeckhoven J."/>
            <person name="Graham B."/>
            <person name="Knapp R.A."/>
            <person name="Langford K.W."/>
            <person name="Kronenberg Z."/>
            <person name="Press M.O."/>
            <person name="Eacker S.M."/>
            <person name="Wilson-Rankin E.E."/>
            <person name="Purcell J."/>
            <person name="Lester P.J."/>
            <person name="Dearden P.K."/>
        </authorList>
    </citation>
    <scope>NUCLEOTIDE SEQUENCE</scope>
    <source>
        <strain evidence="1">Linc-1</strain>
    </source>
</reference>
<sequence>MSASMRSTLQTVPESVPADHVTNSKYRFKPYHKAIQPAIYCSTFEPSTTRKEDYKCQKCKQFCSNNSETQ</sequence>
<dbReference type="Proteomes" id="UP000617340">
    <property type="component" value="Unassembled WGS sequence"/>
</dbReference>
<organism evidence="1 2">
    <name type="scientific">Vespula germanica</name>
    <name type="common">German yellow jacket</name>
    <name type="synonym">Paravespula germanica</name>
    <dbReference type="NCBI Taxonomy" id="30212"/>
    <lineage>
        <taxon>Eukaryota</taxon>
        <taxon>Metazoa</taxon>
        <taxon>Ecdysozoa</taxon>
        <taxon>Arthropoda</taxon>
        <taxon>Hexapoda</taxon>
        <taxon>Insecta</taxon>
        <taxon>Pterygota</taxon>
        <taxon>Neoptera</taxon>
        <taxon>Endopterygota</taxon>
        <taxon>Hymenoptera</taxon>
        <taxon>Apocrita</taxon>
        <taxon>Aculeata</taxon>
        <taxon>Vespoidea</taxon>
        <taxon>Vespidae</taxon>
        <taxon>Vespinae</taxon>
        <taxon>Vespula</taxon>
    </lineage>
</organism>